<dbReference type="EMBL" id="UZAE01001596">
    <property type="protein sequence ID" value="VDN98811.1"/>
    <property type="molecule type" value="Genomic_DNA"/>
</dbReference>
<evidence type="ECO:0000313" key="2">
    <source>
        <dbReference type="Proteomes" id="UP000278807"/>
    </source>
</evidence>
<reference evidence="1 2" key="2">
    <citation type="submission" date="2018-11" db="EMBL/GenBank/DDBJ databases">
        <authorList>
            <consortium name="Pathogen Informatics"/>
        </authorList>
    </citation>
    <scope>NUCLEOTIDE SEQUENCE [LARGE SCALE GENOMIC DNA]</scope>
</reference>
<dbReference type="Proteomes" id="UP000278807">
    <property type="component" value="Unassembled WGS sequence"/>
</dbReference>
<keyword evidence="2" id="KW-1185">Reference proteome</keyword>
<name>A0A0R3T7B5_RODNA</name>
<dbReference type="WBParaSite" id="HNAJ_0000295301-mRNA-1">
    <property type="protein sequence ID" value="HNAJ_0000295301-mRNA-1"/>
    <property type="gene ID" value="HNAJ_0000295301"/>
</dbReference>
<accession>A0A0R3T7B5</accession>
<dbReference type="AlphaFoldDB" id="A0A0R3T7B5"/>
<organism evidence="3">
    <name type="scientific">Rodentolepis nana</name>
    <name type="common">Dwarf tapeworm</name>
    <name type="synonym">Hymenolepis nana</name>
    <dbReference type="NCBI Taxonomy" id="102285"/>
    <lineage>
        <taxon>Eukaryota</taxon>
        <taxon>Metazoa</taxon>
        <taxon>Spiralia</taxon>
        <taxon>Lophotrochozoa</taxon>
        <taxon>Platyhelminthes</taxon>
        <taxon>Cestoda</taxon>
        <taxon>Eucestoda</taxon>
        <taxon>Cyclophyllidea</taxon>
        <taxon>Hymenolepididae</taxon>
        <taxon>Rodentolepis</taxon>
    </lineage>
</organism>
<evidence type="ECO:0000313" key="1">
    <source>
        <dbReference type="EMBL" id="VDN98811.1"/>
    </source>
</evidence>
<reference evidence="3" key="1">
    <citation type="submission" date="2017-02" db="UniProtKB">
        <authorList>
            <consortium name="WormBaseParasite"/>
        </authorList>
    </citation>
    <scope>IDENTIFICATION</scope>
</reference>
<proteinExistence type="predicted"/>
<protein>
    <submittedName>
        <fullName evidence="3">Gag_p30 domain-containing protein</fullName>
    </submittedName>
</protein>
<gene>
    <name evidence="1" type="ORF">HNAJ_LOCUS2952</name>
</gene>
<evidence type="ECO:0000313" key="3">
    <source>
        <dbReference type="WBParaSite" id="HNAJ_0000295301-mRNA-1"/>
    </source>
</evidence>
<sequence length="78" mass="8615">MIDPSITQEEWEAAEREADRGPVLNFLQNAMDRLKKAGPTPLPPAIPNTALRAQPLYFRILDSRVCVSAIAVVLFSPP</sequence>